<evidence type="ECO:0000313" key="1">
    <source>
        <dbReference type="EMBL" id="OQR71371.1"/>
    </source>
</evidence>
<organism evidence="1 2">
    <name type="scientific">Tropilaelaps mercedesae</name>
    <dbReference type="NCBI Taxonomy" id="418985"/>
    <lineage>
        <taxon>Eukaryota</taxon>
        <taxon>Metazoa</taxon>
        <taxon>Ecdysozoa</taxon>
        <taxon>Arthropoda</taxon>
        <taxon>Chelicerata</taxon>
        <taxon>Arachnida</taxon>
        <taxon>Acari</taxon>
        <taxon>Parasitiformes</taxon>
        <taxon>Mesostigmata</taxon>
        <taxon>Gamasina</taxon>
        <taxon>Dermanyssoidea</taxon>
        <taxon>Laelapidae</taxon>
        <taxon>Tropilaelaps</taxon>
    </lineage>
</organism>
<dbReference type="EMBL" id="MNPL01014749">
    <property type="protein sequence ID" value="OQR71371.1"/>
    <property type="molecule type" value="Genomic_DNA"/>
</dbReference>
<protein>
    <submittedName>
        <fullName evidence="1">Uncharacterized protein</fullName>
    </submittedName>
</protein>
<evidence type="ECO:0000313" key="2">
    <source>
        <dbReference type="Proteomes" id="UP000192247"/>
    </source>
</evidence>
<accession>A0A1V9XD93</accession>
<dbReference type="AlphaFoldDB" id="A0A1V9XD93"/>
<dbReference type="InParanoid" id="A0A1V9XD93"/>
<reference evidence="1 2" key="1">
    <citation type="journal article" date="2017" name="Gigascience">
        <title>Draft genome of the honey bee ectoparasitic mite, Tropilaelaps mercedesae, is shaped by the parasitic life history.</title>
        <authorList>
            <person name="Dong X."/>
            <person name="Armstrong S.D."/>
            <person name="Xia D."/>
            <person name="Makepeace B.L."/>
            <person name="Darby A.C."/>
            <person name="Kadowaki T."/>
        </authorList>
    </citation>
    <scope>NUCLEOTIDE SEQUENCE [LARGE SCALE GENOMIC DNA]</scope>
    <source>
        <strain evidence="1">Wuxi-XJTLU</strain>
    </source>
</reference>
<sequence length="67" mass="7512">MTYYAGPHPTSVRQRSVIKHSQVLYPQHLVDSAKAFRGSLAMMQGDACPSEIFFGRSTNFDFFAVRG</sequence>
<proteinExistence type="predicted"/>
<comment type="caution">
    <text evidence="1">The sequence shown here is derived from an EMBL/GenBank/DDBJ whole genome shotgun (WGS) entry which is preliminary data.</text>
</comment>
<dbReference type="Proteomes" id="UP000192247">
    <property type="component" value="Unassembled WGS sequence"/>
</dbReference>
<name>A0A1V9XD93_9ACAR</name>
<keyword evidence="2" id="KW-1185">Reference proteome</keyword>
<gene>
    <name evidence="1" type="ORF">BIW11_03982</name>
</gene>